<protein>
    <submittedName>
        <fullName evidence="1">Uncharacterized protein</fullName>
    </submittedName>
</protein>
<dbReference type="AlphaFoldDB" id="A0A1B6HAC0"/>
<accession>A0A1B6HAC0</accession>
<gene>
    <name evidence="1" type="ORF">g.33035</name>
</gene>
<dbReference type="EMBL" id="GECU01036082">
    <property type="protein sequence ID" value="JAS71624.1"/>
    <property type="molecule type" value="Transcribed_RNA"/>
</dbReference>
<reference evidence="1" key="1">
    <citation type="submission" date="2015-11" db="EMBL/GenBank/DDBJ databases">
        <title>De novo transcriptome assembly of four potential Pierce s Disease insect vectors from Arizona vineyards.</title>
        <authorList>
            <person name="Tassone E.E."/>
        </authorList>
    </citation>
    <scope>NUCLEOTIDE SEQUENCE</scope>
</reference>
<organism evidence="1">
    <name type="scientific">Homalodisca liturata</name>
    <dbReference type="NCBI Taxonomy" id="320908"/>
    <lineage>
        <taxon>Eukaryota</taxon>
        <taxon>Metazoa</taxon>
        <taxon>Ecdysozoa</taxon>
        <taxon>Arthropoda</taxon>
        <taxon>Hexapoda</taxon>
        <taxon>Insecta</taxon>
        <taxon>Pterygota</taxon>
        <taxon>Neoptera</taxon>
        <taxon>Paraneoptera</taxon>
        <taxon>Hemiptera</taxon>
        <taxon>Auchenorrhyncha</taxon>
        <taxon>Membracoidea</taxon>
        <taxon>Cicadellidae</taxon>
        <taxon>Cicadellinae</taxon>
        <taxon>Proconiini</taxon>
        <taxon>Homalodisca</taxon>
    </lineage>
</organism>
<evidence type="ECO:0000313" key="1">
    <source>
        <dbReference type="EMBL" id="JAS71624.1"/>
    </source>
</evidence>
<sequence length="123" mass="13801">SDGKQLPRPIIVRFTTYRQRQQVYASKKKLKGSGVTIREDLTARMMEVFRAAVAQHGPRNTCTLDGRVLWVDRGGRKGVGTRLADLASISTGTKFGWNRQRTVPCIHRCTLSLCSRTISSLRP</sequence>
<name>A0A1B6HAC0_9HEMI</name>
<feature type="non-terminal residue" evidence="1">
    <location>
        <position position="1"/>
    </location>
</feature>
<proteinExistence type="predicted"/>